<dbReference type="EMBL" id="CP033713">
    <property type="protein sequence ID" value="AYW92053.1"/>
    <property type="molecule type" value="Genomic_DNA"/>
</dbReference>
<reference evidence="1" key="1">
    <citation type="submission" date="2018-11" db="EMBL/GenBank/DDBJ databases">
        <title>FDA dAtabase for Regulatory Grade micrObial Sequences (FDA-ARGOS): Supporting development and validation of Infectious Disease Dx tests.</title>
        <authorList>
            <person name="Bliska J."/>
            <person name="Cleland M.-M."/>
            <person name="Tallon L."/>
            <person name="Sadzewicz L."/>
            <person name="Zhao X."/>
            <person name="Vavikolanu K."/>
            <person name="Mehta A."/>
            <person name="Aluvathingal J."/>
            <person name="Nadendla S."/>
            <person name="Yan Y."/>
            <person name="Sichtig H."/>
        </authorList>
    </citation>
    <scope>NUCLEOTIDE SEQUENCE [LARGE SCALE GENOMIC DNA]</scope>
    <source>
        <strain evidence="1">FDAARGOS_581</strain>
    </source>
</reference>
<evidence type="ECO:0000313" key="2">
    <source>
        <dbReference type="Proteomes" id="UP000268669"/>
    </source>
</evidence>
<protein>
    <submittedName>
        <fullName evidence="1">Uncharacterized protein</fullName>
    </submittedName>
</protein>
<evidence type="ECO:0000313" key="1">
    <source>
        <dbReference type="EMBL" id="AYW92053.1"/>
    </source>
</evidence>
<accession>A0ABN5R4Y5</accession>
<organism evidence="1 2">
    <name type="scientific">Yersinia pseudotuberculosis</name>
    <dbReference type="NCBI Taxonomy" id="633"/>
    <lineage>
        <taxon>Bacteria</taxon>
        <taxon>Pseudomonadati</taxon>
        <taxon>Pseudomonadota</taxon>
        <taxon>Gammaproteobacteria</taxon>
        <taxon>Enterobacterales</taxon>
        <taxon>Yersiniaceae</taxon>
        <taxon>Yersinia</taxon>
    </lineage>
</organism>
<gene>
    <name evidence="1" type="ORF">EGX47_12600</name>
</gene>
<sequence>MPHALGKAPRKAEPKIHPVLESLVALALSSIREGYTATIIIIRVARSIEEYFAEMGDLPPLTE</sequence>
<keyword evidence="2" id="KW-1185">Reference proteome</keyword>
<proteinExistence type="predicted"/>
<name>A0ABN5R4Y5_YERPU</name>
<dbReference type="Proteomes" id="UP000268669">
    <property type="component" value="Chromosome"/>
</dbReference>